<feature type="transmembrane region" description="Helical" evidence="6">
    <location>
        <begin position="214"/>
        <end position="235"/>
    </location>
</feature>
<comment type="caution">
    <text evidence="8">The sequence shown here is derived from an EMBL/GenBank/DDBJ whole genome shotgun (WGS) entry which is preliminary data.</text>
</comment>
<feature type="transmembrane region" description="Helical" evidence="6">
    <location>
        <begin position="139"/>
        <end position="160"/>
    </location>
</feature>
<evidence type="ECO:0000313" key="9">
    <source>
        <dbReference type="Proteomes" id="UP000254118"/>
    </source>
</evidence>
<dbReference type="Proteomes" id="UP000254118">
    <property type="component" value="Unassembled WGS sequence"/>
</dbReference>
<dbReference type="AlphaFoldDB" id="A0AA46GZD8"/>
<proteinExistence type="inferred from homology"/>
<keyword evidence="5 6" id="KW-0472">Membrane</keyword>
<sequence length="254" mass="26612">MTDLTQVLADGNLLLALTISLAAGSISFASPCVLPLVPGFLGYVGGIAHTTDTPNQPTPIRNRTLLGAALFVLGFSTVFITGTLLASAAGAALHNYTPWLTRLGGIIIIAFALIFLGFGTQRTYTPSWRPRTGLAGAPLLGIIFGLGWAPCMGPTYAVIYALATNLAGDTGLITRGALLGIAYCAGLGIPFLLIAAGWQHALTASTWLRRHQHAIHIAGGLLLLTVGLLLLTGAWDTIVHYLQTTLVNRFQTAL</sequence>
<dbReference type="Pfam" id="PF02683">
    <property type="entry name" value="DsbD_TM"/>
    <property type="match status" value="1"/>
</dbReference>
<comment type="subcellular location">
    <subcellularLocation>
        <location evidence="1">Membrane</location>
        <topology evidence="1">Multi-pass membrane protein</topology>
    </subcellularLocation>
</comment>
<dbReference type="GO" id="GO:0016020">
    <property type="term" value="C:membrane"/>
    <property type="evidence" value="ECO:0007669"/>
    <property type="project" value="UniProtKB-SubCell"/>
</dbReference>
<evidence type="ECO:0000256" key="5">
    <source>
        <dbReference type="ARBA" id="ARBA00023136"/>
    </source>
</evidence>
<evidence type="ECO:0000313" key="8">
    <source>
        <dbReference type="EMBL" id="STD02900.1"/>
    </source>
</evidence>
<evidence type="ECO:0000256" key="4">
    <source>
        <dbReference type="ARBA" id="ARBA00022989"/>
    </source>
</evidence>
<organism evidence="8 9">
    <name type="scientific">Dermatophilus congolensis</name>
    <dbReference type="NCBI Taxonomy" id="1863"/>
    <lineage>
        <taxon>Bacteria</taxon>
        <taxon>Bacillati</taxon>
        <taxon>Actinomycetota</taxon>
        <taxon>Actinomycetes</taxon>
        <taxon>Micrococcales</taxon>
        <taxon>Dermatophilaceae</taxon>
        <taxon>Dermatophilus</taxon>
    </lineage>
</organism>
<keyword evidence="3 6" id="KW-0812">Transmembrane</keyword>
<dbReference type="PANTHER" id="PTHR31272">
    <property type="entry name" value="CYTOCHROME C-TYPE BIOGENESIS PROTEIN HI_1454-RELATED"/>
    <property type="match status" value="1"/>
</dbReference>
<comment type="similarity">
    <text evidence="2">Belongs to the DsbD family.</text>
</comment>
<dbReference type="PANTHER" id="PTHR31272:SF4">
    <property type="entry name" value="CYTOCHROME C-TYPE BIOGENESIS PROTEIN HI_1454-RELATED"/>
    <property type="match status" value="1"/>
</dbReference>
<feature type="transmembrane region" description="Helical" evidence="6">
    <location>
        <begin position="13"/>
        <end position="44"/>
    </location>
</feature>
<reference evidence="8 9" key="1">
    <citation type="submission" date="2018-06" db="EMBL/GenBank/DDBJ databases">
        <authorList>
            <consortium name="Pathogen Informatics"/>
            <person name="Doyle S."/>
        </authorList>
    </citation>
    <scope>NUCLEOTIDE SEQUENCE [LARGE SCALE GENOMIC DNA]</scope>
    <source>
        <strain evidence="8 9">NCTC7915</strain>
    </source>
</reference>
<evidence type="ECO:0000256" key="6">
    <source>
        <dbReference type="SAM" id="Phobius"/>
    </source>
</evidence>
<name>A0AA46GZD8_9MICO</name>
<evidence type="ECO:0000256" key="1">
    <source>
        <dbReference type="ARBA" id="ARBA00004141"/>
    </source>
</evidence>
<feature type="domain" description="Cytochrome C biogenesis protein transmembrane" evidence="7">
    <location>
        <begin position="14"/>
        <end position="231"/>
    </location>
</feature>
<dbReference type="InterPro" id="IPR003834">
    <property type="entry name" value="Cyt_c_assmbl_TM_dom"/>
</dbReference>
<evidence type="ECO:0000259" key="7">
    <source>
        <dbReference type="Pfam" id="PF02683"/>
    </source>
</evidence>
<keyword evidence="4 6" id="KW-1133">Transmembrane helix</keyword>
<feature type="transmembrane region" description="Helical" evidence="6">
    <location>
        <begin position="180"/>
        <end position="202"/>
    </location>
</feature>
<feature type="transmembrane region" description="Helical" evidence="6">
    <location>
        <begin position="99"/>
        <end position="118"/>
    </location>
</feature>
<gene>
    <name evidence="8" type="ORF">NCTC7915_00020</name>
</gene>
<dbReference type="GO" id="GO:0017004">
    <property type="term" value="P:cytochrome complex assembly"/>
    <property type="evidence" value="ECO:0007669"/>
    <property type="project" value="InterPro"/>
</dbReference>
<dbReference type="EMBL" id="UFYA01000001">
    <property type="protein sequence ID" value="STD02900.1"/>
    <property type="molecule type" value="Genomic_DNA"/>
</dbReference>
<dbReference type="InterPro" id="IPR051790">
    <property type="entry name" value="Cytochrome_c-biogenesis_DsbD"/>
</dbReference>
<evidence type="ECO:0000256" key="3">
    <source>
        <dbReference type="ARBA" id="ARBA00022692"/>
    </source>
</evidence>
<accession>A0AA46GZD8</accession>
<dbReference type="RefSeq" id="WP_115028982.1">
    <property type="nucleotide sequence ID" value="NZ_UFYA01000001.1"/>
</dbReference>
<feature type="transmembrane region" description="Helical" evidence="6">
    <location>
        <begin position="65"/>
        <end position="93"/>
    </location>
</feature>
<protein>
    <submittedName>
        <fullName evidence="8">Thiol:disulfide interchange protein</fullName>
    </submittedName>
</protein>
<evidence type="ECO:0000256" key="2">
    <source>
        <dbReference type="ARBA" id="ARBA00006143"/>
    </source>
</evidence>